<feature type="domain" description="Mce/MlaD" evidence="2">
    <location>
        <begin position="91"/>
        <end position="166"/>
    </location>
</feature>
<evidence type="ECO:0000313" key="3">
    <source>
        <dbReference type="EMBL" id="RHW28657.1"/>
    </source>
</evidence>
<reference evidence="3 4" key="1">
    <citation type="submission" date="2018-09" db="EMBL/GenBank/DDBJ databases">
        <title>Genome sequencing of Nocardioides immobilis CCTCC AB 2017083 for comparison to Nocardioides silvaticus.</title>
        <authorList>
            <person name="Li C."/>
            <person name="Wang G."/>
        </authorList>
    </citation>
    <scope>NUCLEOTIDE SEQUENCE [LARGE SCALE GENOMIC DNA]</scope>
    <source>
        <strain evidence="3 4">CCTCC AB 2017083</strain>
    </source>
</reference>
<dbReference type="NCBIfam" id="TIGR00996">
    <property type="entry name" value="Mtu_fam_mce"/>
    <property type="match status" value="1"/>
</dbReference>
<keyword evidence="4" id="KW-1185">Reference proteome</keyword>
<dbReference type="InterPro" id="IPR003399">
    <property type="entry name" value="Mce/MlaD"/>
</dbReference>
<organism evidence="3 4">
    <name type="scientific">Nocardioides immobilis</name>
    <dbReference type="NCBI Taxonomy" id="2049295"/>
    <lineage>
        <taxon>Bacteria</taxon>
        <taxon>Bacillati</taxon>
        <taxon>Actinomycetota</taxon>
        <taxon>Actinomycetes</taxon>
        <taxon>Propionibacteriales</taxon>
        <taxon>Nocardioidaceae</taxon>
        <taxon>Nocardioides</taxon>
    </lineage>
</organism>
<feature type="region of interest" description="Disordered" evidence="1">
    <location>
        <begin position="1"/>
        <end position="54"/>
    </location>
</feature>
<proteinExistence type="predicted"/>
<dbReference type="Pfam" id="PF02470">
    <property type="entry name" value="MlaD"/>
    <property type="match status" value="1"/>
</dbReference>
<dbReference type="PANTHER" id="PTHR33371">
    <property type="entry name" value="INTERMEMBRANE PHOSPHOLIPID TRANSPORT SYSTEM BINDING PROTEIN MLAD-RELATED"/>
    <property type="match status" value="1"/>
</dbReference>
<comment type="caution">
    <text evidence="3">The sequence shown here is derived from an EMBL/GenBank/DDBJ whole genome shotgun (WGS) entry which is preliminary data.</text>
</comment>
<dbReference type="AlphaFoldDB" id="A0A417Y839"/>
<name>A0A417Y839_9ACTN</name>
<dbReference type="GO" id="GO:0005576">
    <property type="term" value="C:extracellular region"/>
    <property type="evidence" value="ECO:0007669"/>
    <property type="project" value="TreeGrafter"/>
</dbReference>
<gene>
    <name evidence="3" type="ORF">D0Z08_02020</name>
</gene>
<evidence type="ECO:0000259" key="2">
    <source>
        <dbReference type="Pfam" id="PF02470"/>
    </source>
</evidence>
<dbReference type="InterPro" id="IPR005693">
    <property type="entry name" value="Mce"/>
</dbReference>
<protein>
    <submittedName>
        <fullName evidence="3">MCE family protein</fullName>
    </submittedName>
</protein>
<evidence type="ECO:0000313" key="4">
    <source>
        <dbReference type="Proteomes" id="UP000283644"/>
    </source>
</evidence>
<sequence length="410" mass="43244">MGARCPGPAAGPGSVVRADLPAARARVQPGDVPRSLRAARQPARRPPAGSEPVRPRGLRALAVVGLAIGVAGCSTGYKDLPLPGSGVGGDTYQVSAVFDQALNLAQGAQVKVNGVSVGRVQAVEAEDFKAEVTMEIKESVEIPRDSSARLRYDTPLGELFVQVTPGRSPDNLGDDDQFALRKTTTAPSVEDALAAASTLINGGRLGELQVIAEELNATLGGREDEIRMSLRRVTSFLRAANGSRGDITRTLVALRDVSQALDARRGTIRRALREVGPAFEALGRDTDKVVALLTGAEDLARTAKRLVLEVDDPLLAILQDLGPVADAVLSTRSQLRPGLEALIAVANQIVMTVPGETLPLRALLHIDETQLNFLGPVTGLQRPANDRAEDAGRDRQPLLPGLELLGGGRR</sequence>
<dbReference type="InterPro" id="IPR052336">
    <property type="entry name" value="MlaD_Phospholipid_Transporter"/>
</dbReference>
<feature type="compositionally biased region" description="Low complexity" evidence="1">
    <location>
        <begin position="1"/>
        <end position="13"/>
    </location>
</feature>
<dbReference type="OrthoDB" id="9774928at2"/>
<dbReference type="EMBL" id="QXGH01000009">
    <property type="protein sequence ID" value="RHW28657.1"/>
    <property type="molecule type" value="Genomic_DNA"/>
</dbReference>
<accession>A0A417Y839</accession>
<dbReference type="PANTHER" id="PTHR33371:SF15">
    <property type="entry name" value="LIPOPROTEIN LPRN"/>
    <property type="match status" value="1"/>
</dbReference>
<dbReference type="Proteomes" id="UP000283644">
    <property type="component" value="Unassembled WGS sequence"/>
</dbReference>
<evidence type="ECO:0000256" key="1">
    <source>
        <dbReference type="SAM" id="MobiDB-lite"/>
    </source>
</evidence>